<feature type="transmembrane region" description="Helical" evidence="13">
    <location>
        <begin position="674"/>
        <end position="697"/>
    </location>
</feature>
<feature type="transmembrane region" description="Helical" evidence="13">
    <location>
        <begin position="709"/>
        <end position="728"/>
    </location>
</feature>
<feature type="repeat" description="ANK" evidence="12">
    <location>
        <begin position="35"/>
        <end position="67"/>
    </location>
</feature>
<feature type="repeat" description="ANK" evidence="12">
    <location>
        <begin position="102"/>
        <end position="134"/>
    </location>
</feature>
<reference evidence="15" key="2">
    <citation type="journal article" date="2023" name="Science">
        <title>Genomic signatures of disease resistance in endangered staghorn corals.</title>
        <authorList>
            <person name="Vollmer S.V."/>
            <person name="Selwyn J.D."/>
            <person name="Despard B.A."/>
            <person name="Roesel C.L."/>
        </authorList>
    </citation>
    <scope>NUCLEOTIDE SEQUENCE</scope>
    <source>
        <strain evidence="15">K2</strain>
    </source>
</reference>
<dbReference type="Pfam" id="PF12796">
    <property type="entry name" value="Ank_2"/>
    <property type="match status" value="5"/>
</dbReference>
<evidence type="ECO:0000256" key="9">
    <source>
        <dbReference type="ARBA" id="ARBA00023136"/>
    </source>
</evidence>
<reference evidence="15" key="1">
    <citation type="journal article" date="2023" name="G3 (Bethesda)">
        <title>Whole genome assembly and annotation of the endangered Caribbean coral Acropora cervicornis.</title>
        <authorList>
            <person name="Selwyn J.D."/>
            <person name="Vollmer S.V."/>
        </authorList>
    </citation>
    <scope>NUCLEOTIDE SEQUENCE</scope>
    <source>
        <strain evidence="15">K2</strain>
    </source>
</reference>
<evidence type="ECO:0000256" key="13">
    <source>
        <dbReference type="SAM" id="Phobius"/>
    </source>
</evidence>
<feature type="transmembrane region" description="Helical" evidence="13">
    <location>
        <begin position="812"/>
        <end position="834"/>
    </location>
</feature>
<dbReference type="Pfam" id="PF00520">
    <property type="entry name" value="Ion_trans"/>
    <property type="match status" value="1"/>
</dbReference>
<gene>
    <name evidence="15" type="ORF">P5673_005485</name>
</gene>
<dbReference type="GO" id="GO:0005216">
    <property type="term" value="F:monoatomic ion channel activity"/>
    <property type="evidence" value="ECO:0007669"/>
    <property type="project" value="InterPro"/>
</dbReference>
<feature type="transmembrane region" description="Helical" evidence="13">
    <location>
        <begin position="610"/>
        <end position="627"/>
    </location>
</feature>
<evidence type="ECO:0000256" key="1">
    <source>
        <dbReference type="ARBA" id="ARBA00004141"/>
    </source>
</evidence>
<feature type="repeat" description="ANK" evidence="12">
    <location>
        <begin position="469"/>
        <end position="491"/>
    </location>
</feature>
<evidence type="ECO:0000256" key="3">
    <source>
        <dbReference type="ARBA" id="ARBA00022606"/>
    </source>
</evidence>
<dbReference type="GO" id="GO:1902495">
    <property type="term" value="C:transmembrane transporter complex"/>
    <property type="evidence" value="ECO:0007669"/>
    <property type="project" value="TreeGrafter"/>
</dbReference>
<dbReference type="InterPro" id="IPR005821">
    <property type="entry name" value="Ion_trans_dom"/>
</dbReference>
<keyword evidence="4 13" id="KW-0812">Transmembrane</keyword>
<keyword evidence="10" id="KW-0325">Glycoprotein</keyword>
<evidence type="ECO:0000256" key="6">
    <source>
        <dbReference type="ARBA" id="ARBA00022989"/>
    </source>
</evidence>
<keyword evidence="6 13" id="KW-1133">Transmembrane helix</keyword>
<dbReference type="InterPro" id="IPR036770">
    <property type="entry name" value="Ankyrin_rpt-contain_sf"/>
</dbReference>
<feature type="repeat" description="ANK" evidence="12">
    <location>
        <begin position="234"/>
        <end position="266"/>
    </location>
</feature>
<protein>
    <submittedName>
        <fullName evidence="15">Transient receptor potential cation channel subfamily A member 1</fullName>
    </submittedName>
</protein>
<evidence type="ECO:0000256" key="10">
    <source>
        <dbReference type="ARBA" id="ARBA00023180"/>
    </source>
</evidence>
<comment type="caution">
    <text evidence="15">The sequence shown here is derived from an EMBL/GenBank/DDBJ whole genome shotgun (WGS) entry which is preliminary data.</text>
</comment>
<keyword evidence="11" id="KW-0407">Ion channel</keyword>
<evidence type="ECO:0000256" key="8">
    <source>
        <dbReference type="ARBA" id="ARBA00023065"/>
    </source>
</evidence>
<feature type="domain" description="Ion transport" evidence="14">
    <location>
        <begin position="614"/>
        <end position="841"/>
    </location>
</feature>
<feature type="repeat" description="ANK" evidence="12">
    <location>
        <begin position="403"/>
        <end position="435"/>
    </location>
</feature>
<dbReference type="PRINTS" id="PR01415">
    <property type="entry name" value="ANKYRIN"/>
</dbReference>
<dbReference type="Pfam" id="PF00023">
    <property type="entry name" value="Ank"/>
    <property type="match status" value="2"/>
</dbReference>
<keyword evidence="5" id="KW-0677">Repeat</keyword>
<feature type="non-terminal residue" evidence="15">
    <location>
        <position position="967"/>
    </location>
</feature>
<evidence type="ECO:0000256" key="2">
    <source>
        <dbReference type="ARBA" id="ARBA00022448"/>
    </source>
</evidence>
<dbReference type="PROSITE" id="PS50088">
    <property type="entry name" value="ANK_REPEAT"/>
    <property type="match status" value="7"/>
</dbReference>
<keyword evidence="15" id="KW-0675">Receptor</keyword>
<evidence type="ECO:0000256" key="11">
    <source>
        <dbReference type="ARBA" id="ARBA00023303"/>
    </source>
</evidence>
<evidence type="ECO:0000259" key="14">
    <source>
        <dbReference type="Pfam" id="PF00520"/>
    </source>
</evidence>
<dbReference type="InterPro" id="IPR002110">
    <property type="entry name" value="Ankyrin_rpt"/>
</dbReference>
<dbReference type="Proteomes" id="UP001249851">
    <property type="component" value="Unassembled WGS sequence"/>
</dbReference>
<keyword evidence="9 13" id="KW-0472">Membrane</keyword>
<keyword evidence="8" id="KW-0406">Ion transport</keyword>
<comment type="subcellular location">
    <subcellularLocation>
        <location evidence="1">Membrane</location>
        <topology evidence="1">Multi-pass membrane protein</topology>
    </subcellularLocation>
</comment>
<organism evidence="15 16">
    <name type="scientific">Acropora cervicornis</name>
    <name type="common">Staghorn coral</name>
    <dbReference type="NCBI Taxonomy" id="6130"/>
    <lineage>
        <taxon>Eukaryota</taxon>
        <taxon>Metazoa</taxon>
        <taxon>Cnidaria</taxon>
        <taxon>Anthozoa</taxon>
        <taxon>Hexacorallia</taxon>
        <taxon>Scleractinia</taxon>
        <taxon>Astrocoeniina</taxon>
        <taxon>Acroporidae</taxon>
        <taxon>Acropora</taxon>
    </lineage>
</organism>
<dbReference type="PANTHER" id="PTHR47143:SF1">
    <property type="entry name" value="ION_TRANS DOMAIN-CONTAINING PROTEIN"/>
    <property type="match status" value="1"/>
</dbReference>
<dbReference type="PANTHER" id="PTHR47143">
    <property type="entry name" value="TRANSIENT RECEPTOR POTENTIAL CATION CHANNEL PROTEIN PAINLESS"/>
    <property type="match status" value="1"/>
</dbReference>
<feature type="transmembrane region" description="Helical" evidence="13">
    <location>
        <begin position="734"/>
        <end position="759"/>
    </location>
</feature>
<evidence type="ECO:0000256" key="7">
    <source>
        <dbReference type="ARBA" id="ARBA00023043"/>
    </source>
</evidence>
<evidence type="ECO:0000256" key="5">
    <source>
        <dbReference type="ARBA" id="ARBA00022737"/>
    </source>
</evidence>
<evidence type="ECO:0000256" key="4">
    <source>
        <dbReference type="ARBA" id="ARBA00022692"/>
    </source>
</evidence>
<keyword evidence="3" id="KW-0716">Sensory transduction</keyword>
<dbReference type="SUPFAM" id="SSF48403">
    <property type="entry name" value="Ankyrin repeat"/>
    <property type="match status" value="2"/>
</dbReference>
<dbReference type="EMBL" id="JARQWQ010000009">
    <property type="protein sequence ID" value="KAK2569654.1"/>
    <property type="molecule type" value="Genomic_DNA"/>
</dbReference>
<keyword evidence="16" id="KW-1185">Reference proteome</keyword>
<proteinExistence type="predicted"/>
<feature type="repeat" description="ANK" evidence="12">
    <location>
        <begin position="164"/>
        <end position="196"/>
    </location>
</feature>
<name>A0AAD9QY47_ACRCE</name>
<dbReference type="Gene3D" id="1.25.40.20">
    <property type="entry name" value="Ankyrin repeat-containing domain"/>
    <property type="match status" value="5"/>
</dbReference>
<keyword evidence="2" id="KW-0813">Transport</keyword>
<dbReference type="AlphaFoldDB" id="A0AAD9QY47"/>
<evidence type="ECO:0000313" key="15">
    <source>
        <dbReference type="EMBL" id="KAK2569654.1"/>
    </source>
</evidence>
<evidence type="ECO:0000313" key="16">
    <source>
        <dbReference type="Proteomes" id="UP001249851"/>
    </source>
</evidence>
<dbReference type="PROSITE" id="PS50297">
    <property type="entry name" value="ANK_REP_REGION"/>
    <property type="match status" value="7"/>
</dbReference>
<feature type="repeat" description="ANK" evidence="12">
    <location>
        <begin position="267"/>
        <end position="299"/>
    </location>
</feature>
<dbReference type="InterPro" id="IPR052076">
    <property type="entry name" value="TRP_cation_channel"/>
</dbReference>
<dbReference type="SMART" id="SM00248">
    <property type="entry name" value="ANK"/>
    <property type="match status" value="13"/>
</dbReference>
<sequence length="967" mass="108343">QFDDDTSPVYFTVSKYKLVSSCLLLLVHVNSLDHSGRTALHNAILGCHEKIIVLLLESGADTSLLDRSQDAPLHTAVRTGNETLVKALLSVTQSDTNIRGNGSQTALHIAAGLDNLSLCKILIENGASQDCCDDEQMTPLTRAVEKGAFNKHKVKDLLENVDSEGSTLLHLAVDSGSLKTVQLCLDQGAIIRQPKEHDRSTAFHLACAVGALRIVQLFVTKDPTISRITLIDAHGLTPLHLAAMNNHPDVVKYLLDQGASLDSPDNVRRTPLFLAAEMGGTESVKMLIDMGADVTVKDVDLRSCVRVAVGHAATMEVLLQKEQAIPLITDKDITGFAPVHYAAKHGHLQSFMLFMKRNKNTATVTSDGLDTALHGAARYGRLEVVDALLSGRNVRSINVKNSEGKTALHFACAEGHNRVAEHLLKLGAAVESDNNHRTALHLAAMKGSKRCTQYILESHPKCVNLFDKNQNTALHLAAIYGHPEVVSTLLSSEKQDIVMNRKNQNVLDAAMEAQQKDVLLAITSHRRWREVLTSSKPGPMAQMSALAVKYPEVAKRFMDECVTKEGNPDGEDYKTMLLHRRLNCLTHPLCFYIMNTKWKTFGFQTLTANLLLYLLFVIPLTVLAIFIRANEKALCGINETWKRKLVQTLQYAVAVVTLLHMIKELLQLRKQGRTYLLSLTNYLEWSAYGLTLLYIFPPCDCKLGFKQEIGALALFFGWINLVLFLRRLSSYGQYVIMLTTMFATLIKVWILFFLFIVAFGSTFYILMDEETLSYSTFPNSMMTVFVMTLGELNYAEVFMPWDKLEYATLTNILFFMFVLGMPIIIMNMLVGLAVGDIDKIQMNAVLDRYVMQAELVLEMEEWVPSWLAKRANIGKYVEHPNQKSSKLFDRLFGFSRPGDDEEEHKSSLDHHHVYYSLLERMEEQESRINGIYEVLKQISSVMKTEKANIPSKRVGDIKPGRSHFFPF</sequence>
<accession>A0AAD9QY47</accession>
<keyword evidence="7 12" id="KW-0040">ANK repeat</keyword>
<evidence type="ECO:0000256" key="12">
    <source>
        <dbReference type="PROSITE-ProRule" id="PRU00023"/>
    </source>
</evidence>